<evidence type="ECO:0000313" key="2">
    <source>
        <dbReference type="Proteomes" id="UP000189670"/>
    </source>
</evidence>
<proteinExistence type="predicted"/>
<dbReference type="Proteomes" id="UP000189670">
    <property type="component" value="Unassembled WGS sequence"/>
</dbReference>
<protein>
    <submittedName>
        <fullName evidence="1">Uncharacterized protein</fullName>
    </submittedName>
</protein>
<dbReference type="AlphaFoldDB" id="A0A1V1NY47"/>
<sequence>MKRYTQKSMEETTTKISKYCGLVCPYGKSIVVHELLGVRILILGDELSLSGRKSDPTESIEELLDNIICGEYNLYDPEQIYMFDTKEELLQWAVL</sequence>
<dbReference type="EMBL" id="ATBP01001353">
    <property type="protein sequence ID" value="ETR67493.1"/>
    <property type="molecule type" value="Genomic_DNA"/>
</dbReference>
<name>A0A1V1NY47_9BACT</name>
<organism evidence="1 2">
    <name type="scientific">Candidatus Magnetoglobus multicellularis str. Araruama</name>
    <dbReference type="NCBI Taxonomy" id="890399"/>
    <lineage>
        <taxon>Bacteria</taxon>
        <taxon>Pseudomonadati</taxon>
        <taxon>Thermodesulfobacteriota</taxon>
        <taxon>Desulfobacteria</taxon>
        <taxon>Desulfobacterales</taxon>
        <taxon>Desulfobacteraceae</taxon>
        <taxon>Candidatus Magnetoglobus</taxon>
    </lineage>
</organism>
<comment type="caution">
    <text evidence="1">The sequence shown here is derived from an EMBL/GenBank/DDBJ whole genome shotgun (WGS) entry which is preliminary data.</text>
</comment>
<reference evidence="2" key="1">
    <citation type="submission" date="2012-11" db="EMBL/GenBank/DDBJ databases">
        <authorList>
            <person name="Lucero-Rivera Y.E."/>
            <person name="Tovar-Ramirez D."/>
        </authorList>
    </citation>
    <scope>NUCLEOTIDE SEQUENCE [LARGE SCALE GENOMIC DNA]</scope>
    <source>
        <strain evidence="2">Araruama</strain>
    </source>
</reference>
<evidence type="ECO:0000313" key="1">
    <source>
        <dbReference type="EMBL" id="ETR67493.1"/>
    </source>
</evidence>
<gene>
    <name evidence="1" type="ORF">OMM_11540</name>
</gene>
<accession>A0A1V1NY47</accession>